<accession>A0A8W8I890</accession>
<dbReference type="Proteomes" id="UP000005408">
    <property type="component" value="Unassembled WGS sequence"/>
</dbReference>
<proteinExistence type="predicted"/>
<dbReference type="AlphaFoldDB" id="A0A8W8I890"/>
<reference evidence="1" key="1">
    <citation type="submission" date="2022-08" db="UniProtKB">
        <authorList>
            <consortium name="EnsemblMetazoa"/>
        </authorList>
    </citation>
    <scope>IDENTIFICATION</scope>
    <source>
        <strain evidence="1">05x7-T-G4-1.051#20</strain>
    </source>
</reference>
<name>A0A8W8I890_MAGGI</name>
<evidence type="ECO:0000313" key="2">
    <source>
        <dbReference type="Proteomes" id="UP000005408"/>
    </source>
</evidence>
<evidence type="ECO:0000313" key="1">
    <source>
        <dbReference type="EnsemblMetazoa" id="G12947.1:cds"/>
    </source>
</evidence>
<sequence length="144" mass="16042">MSDNENEAERGNSEEPDIELFHCLEVGCFKKYSTYRGLEIHLLCEKVQAFLTKKYEGGEKGRKANPSEVAEEMKFITKENGSKVFSVDERLSTAQITSLFSRMASGGFGKASLKEKFDDSDLLAALAAIEEDALIENINCMPCK</sequence>
<dbReference type="EnsemblMetazoa" id="G12947.1">
    <property type="protein sequence ID" value="G12947.1:cds"/>
    <property type="gene ID" value="G12947"/>
</dbReference>
<keyword evidence="2" id="KW-1185">Reference proteome</keyword>
<organism evidence="1 2">
    <name type="scientific">Magallana gigas</name>
    <name type="common">Pacific oyster</name>
    <name type="synonym">Crassostrea gigas</name>
    <dbReference type="NCBI Taxonomy" id="29159"/>
    <lineage>
        <taxon>Eukaryota</taxon>
        <taxon>Metazoa</taxon>
        <taxon>Spiralia</taxon>
        <taxon>Lophotrochozoa</taxon>
        <taxon>Mollusca</taxon>
        <taxon>Bivalvia</taxon>
        <taxon>Autobranchia</taxon>
        <taxon>Pteriomorphia</taxon>
        <taxon>Ostreida</taxon>
        <taxon>Ostreoidea</taxon>
        <taxon>Ostreidae</taxon>
        <taxon>Magallana</taxon>
    </lineage>
</organism>
<protein>
    <submittedName>
        <fullName evidence="1">Uncharacterized protein</fullName>
    </submittedName>
</protein>